<evidence type="ECO:0000313" key="2">
    <source>
        <dbReference type="EMBL" id="KAK7466701.1"/>
    </source>
</evidence>
<evidence type="ECO:0000313" key="3">
    <source>
        <dbReference type="Proteomes" id="UP001519460"/>
    </source>
</evidence>
<comment type="caution">
    <text evidence="2">The sequence shown here is derived from an EMBL/GenBank/DDBJ whole genome shotgun (WGS) entry which is preliminary data.</text>
</comment>
<name>A0ABD0J9P3_9CAEN</name>
<accession>A0ABD0J9P3</accession>
<keyword evidence="3" id="KW-1185">Reference proteome</keyword>
<feature type="region of interest" description="Disordered" evidence="1">
    <location>
        <begin position="94"/>
        <end position="114"/>
    </location>
</feature>
<dbReference type="AlphaFoldDB" id="A0ABD0J9P3"/>
<organism evidence="2 3">
    <name type="scientific">Batillaria attramentaria</name>
    <dbReference type="NCBI Taxonomy" id="370345"/>
    <lineage>
        <taxon>Eukaryota</taxon>
        <taxon>Metazoa</taxon>
        <taxon>Spiralia</taxon>
        <taxon>Lophotrochozoa</taxon>
        <taxon>Mollusca</taxon>
        <taxon>Gastropoda</taxon>
        <taxon>Caenogastropoda</taxon>
        <taxon>Sorbeoconcha</taxon>
        <taxon>Cerithioidea</taxon>
        <taxon>Batillariidae</taxon>
        <taxon>Batillaria</taxon>
    </lineage>
</organism>
<sequence>MPPYVSVHVQGNPRTSQTSLISLSAAHLGSVIPAKAELDYRRYTSTWQTGLEDRCTMVRYVAAAFPPRNRADPFSSEDIKTFLAYSHVGRDQVRRNDISGPATPNTHTEIPPKTLPHTQARISLDHLRWFCQVGIVSLNRGRRFTISDKKEFLCSECKNSPRYASTTLTIPGISPEEALRWRVATRGCKYPPSTFRTRRPADTASRSVDHCSERAEMGLLHSRTLSPYTHTARATGGAPTGL</sequence>
<protein>
    <submittedName>
        <fullName evidence="2">Uncharacterized protein</fullName>
    </submittedName>
</protein>
<evidence type="ECO:0000256" key="1">
    <source>
        <dbReference type="SAM" id="MobiDB-lite"/>
    </source>
</evidence>
<reference evidence="2 3" key="1">
    <citation type="journal article" date="2023" name="Sci. Data">
        <title>Genome assembly of the Korean intertidal mud-creeper Batillaria attramentaria.</title>
        <authorList>
            <person name="Patra A.K."/>
            <person name="Ho P.T."/>
            <person name="Jun S."/>
            <person name="Lee S.J."/>
            <person name="Kim Y."/>
            <person name="Won Y.J."/>
        </authorList>
    </citation>
    <scope>NUCLEOTIDE SEQUENCE [LARGE SCALE GENOMIC DNA]</scope>
    <source>
        <strain evidence="2">Wonlab-2016</strain>
    </source>
</reference>
<proteinExistence type="predicted"/>
<dbReference type="EMBL" id="JACVVK020000549">
    <property type="protein sequence ID" value="KAK7466701.1"/>
    <property type="molecule type" value="Genomic_DNA"/>
</dbReference>
<gene>
    <name evidence="2" type="ORF">BaRGS_00037188</name>
</gene>
<dbReference type="Proteomes" id="UP001519460">
    <property type="component" value="Unassembled WGS sequence"/>
</dbReference>